<accession>A0A941I6T5</accession>
<reference evidence="1" key="1">
    <citation type="submission" date="2021-04" db="EMBL/GenBank/DDBJ databases">
        <title>novel species isolated from subtropical streams in China.</title>
        <authorList>
            <person name="Lu H."/>
        </authorList>
    </citation>
    <scope>NUCLEOTIDE SEQUENCE</scope>
    <source>
        <strain evidence="1">LFS511W</strain>
    </source>
</reference>
<organism evidence="1 2">
    <name type="scientific">Undibacterium luofuense</name>
    <dbReference type="NCBI Taxonomy" id="2828733"/>
    <lineage>
        <taxon>Bacteria</taxon>
        <taxon>Pseudomonadati</taxon>
        <taxon>Pseudomonadota</taxon>
        <taxon>Betaproteobacteria</taxon>
        <taxon>Burkholderiales</taxon>
        <taxon>Oxalobacteraceae</taxon>
        <taxon>Undibacterium</taxon>
    </lineage>
</organism>
<dbReference type="Proteomes" id="UP000680067">
    <property type="component" value="Unassembled WGS sequence"/>
</dbReference>
<keyword evidence="2" id="KW-1185">Reference proteome</keyword>
<protein>
    <submittedName>
        <fullName evidence="1">Uncharacterized protein</fullName>
    </submittedName>
</protein>
<dbReference type="AlphaFoldDB" id="A0A941I6T5"/>
<dbReference type="EMBL" id="JAGSPN010000001">
    <property type="protein sequence ID" value="MBR7781193.1"/>
    <property type="molecule type" value="Genomic_DNA"/>
</dbReference>
<dbReference type="RefSeq" id="WP_212686520.1">
    <property type="nucleotide sequence ID" value="NZ_CAXBSD010000007.1"/>
</dbReference>
<comment type="caution">
    <text evidence="1">The sequence shown here is derived from an EMBL/GenBank/DDBJ whole genome shotgun (WGS) entry which is preliminary data.</text>
</comment>
<name>A0A941I6T5_9BURK</name>
<gene>
    <name evidence="1" type="ORF">KDM89_03480</name>
</gene>
<evidence type="ECO:0000313" key="1">
    <source>
        <dbReference type="EMBL" id="MBR7781193.1"/>
    </source>
</evidence>
<proteinExistence type="predicted"/>
<sequence length="118" mass="13486">MNFKLNQDEFRILRRIYAAGRKAKAPSGMHIQYKKLAAQKLIIFRRDGSAELTAQGEQAIFADLCLTALKDLRDGKPVQLTPEIRDYLSRKSMICRDEENNWKVTDKALEILTDAGMV</sequence>
<evidence type="ECO:0000313" key="2">
    <source>
        <dbReference type="Proteomes" id="UP000680067"/>
    </source>
</evidence>